<dbReference type="RefSeq" id="XP_073563627.1">
    <property type="nucleotide sequence ID" value="XM_073697800.1"/>
</dbReference>
<gene>
    <name evidence="1" type="ORF">CCMA1212_000328</name>
</gene>
<protein>
    <submittedName>
        <fullName evidence="1">Uncharacterized protein</fullName>
    </submittedName>
</protein>
<proteinExistence type="predicted"/>
<dbReference type="Proteomes" id="UP001642720">
    <property type="component" value="Unassembled WGS sequence"/>
</dbReference>
<dbReference type="EMBL" id="PPTA01000001">
    <property type="protein sequence ID" value="TFB07426.1"/>
    <property type="molecule type" value="Genomic_DNA"/>
</dbReference>
<evidence type="ECO:0000313" key="1">
    <source>
        <dbReference type="EMBL" id="TFB07426.1"/>
    </source>
</evidence>
<organism evidence="1 2">
    <name type="scientific">Trichoderma ghanense</name>
    <dbReference type="NCBI Taxonomy" id="65468"/>
    <lineage>
        <taxon>Eukaryota</taxon>
        <taxon>Fungi</taxon>
        <taxon>Dikarya</taxon>
        <taxon>Ascomycota</taxon>
        <taxon>Pezizomycotina</taxon>
        <taxon>Sordariomycetes</taxon>
        <taxon>Hypocreomycetidae</taxon>
        <taxon>Hypocreales</taxon>
        <taxon>Hypocreaceae</taxon>
        <taxon>Trichoderma</taxon>
    </lineage>
</organism>
<comment type="caution">
    <text evidence="1">The sequence shown here is derived from an EMBL/GenBank/DDBJ whole genome shotgun (WGS) entry which is preliminary data.</text>
</comment>
<keyword evidence="2" id="KW-1185">Reference proteome</keyword>
<name>A0ABY2HH12_9HYPO</name>
<reference evidence="1 2" key="1">
    <citation type="submission" date="2018-01" db="EMBL/GenBank/DDBJ databases">
        <title>Genome characterization of the sugarcane-associated fungus Trichoderma ghanense CCMA-1212 and their application in lignocelulose bioconversion.</title>
        <authorList>
            <person name="Steindorff A.S."/>
            <person name="Mendes T.D."/>
            <person name="Vilela E.S.D."/>
            <person name="Rodrigues D.S."/>
            <person name="Formighieri E.F."/>
            <person name="Melo I.S."/>
            <person name="Favaro L.C.L."/>
        </authorList>
    </citation>
    <scope>NUCLEOTIDE SEQUENCE [LARGE SCALE GENOMIC DNA]</scope>
    <source>
        <strain evidence="1 2">CCMA-1212</strain>
    </source>
</reference>
<accession>A0ABY2HH12</accession>
<dbReference type="GeneID" id="300572250"/>
<sequence length="64" mass="7119">MYGTTPRVVLTTIICISPKEHTLVSRSFSSRGTFAASPWRFWGSNHGRACLSGKMSWAPLHCHV</sequence>
<evidence type="ECO:0000313" key="2">
    <source>
        <dbReference type="Proteomes" id="UP001642720"/>
    </source>
</evidence>